<evidence type="ECO:0000256" key="1">
    <source>
        <dbReference type="ARBA" id="ARBA00009174"/>
    </source>
</evidence>
<evidence type="ECO:0000313" key="5">
    <source>
        <dbReference type="Proteomes" id="UP000247569"/>
    </source>
</evidence>
<comment type="caution">
    <text evidence="4">The sequence shown here is derived from an EMBL/GenBank/DDBJ whole genome shotgun (WGS) entry which is preliminary data.</text>
</comment>
<dbReference type="PANTHER" id="PTHR30272">
    <property type="entry name" value="3-HYDROXYACYL-[ACYL-CARRIER-PROTEIN] DEHYDRATASE"/>
    <property type="match status" value="1"/>
</dbReference>
<dbReference type="AlphaFoldDB" id="A0A318JMI9"/>
<dbReference type="InterPro" id="IPR054545">
    <property type="entry name" value="ApeI-like"/>
</dbReference>
<evidence type="ECO:0000256" key="2">
    <source>
        <dbReference type="ARBA" id="ARBA00023239"/>
    </source>
</evidence>
<dbReference type="PANTHER" id="PTHR30272:SF1">
    <property type="entry name" value="3-HYDROXYACYL-[ACYL-CARRIER-PROTEIN] DEHYDRATASE"/>
    <property type="match status" value="1"/>
</dbReference>
<accession>A0A318JMI9</accession>
<evidence type="ECO:0000313" key="4">
    <source>
        <dbReference type="EMBL" id="PXX55548.1"/>
    </source>
</evidence>
<dbReference type="RefSeq" id="WP_040740457.1">
    <property type="nucleotide sequence ID" value="NZ_QJKF01000021.1"/>
</dbReference>
<evidence type="ECO:0000259" key="3">
    <source>
        <dbReference type="Pfam" id="PF22818"/>
    </source>
</evidence>
<dbReference type="Gene3D" id="3.10.129.10">
    <property type="entry name" value="Hotdog Thioesterase"/>
    <property type="match status" value="1"/>
</dbReference>
<dbReference type="SUPFAM" id="SSF54637">
    <property type="entry name" value="Thioesterase/thiol ester dehydrase-isomerase"/>
    <property type="match status" value="1"/>
</dbReference>
<dbReference type="Proteomes" id="UP000247569">
    <property type="component" value="Unassembled WGS sequence"/>
</dbReference>
<comment type="similarity">
    <text evidence="1">Belongs to the thioester dehydratase family. FabZ subfamily.</text>
</comment>
<dbReference type="GO" id="GO:0016829">
    <property type="term" value="F:lyase activity"/>
    <property type="evidence" value="ECO:0007669"/>
    <property type="project" value="UniProtKB-KW"/>
</dbReference>
<dbReference type="OrthoDB" id="9787658at2"/>
<dbReference type="Pfam" id="PF22818">
    <property type="entry name" value="ApeI-like"/>
    <property type="match status" value="1"/>
</dbReference>
<protein>
    <submittedName>
        <fullName evidence="4">3-hydroxyacyl-[acyl-carrier-protein] dehydratase</fullName>
    </submittedName>
</protein>
<gene>
    <name evidence="4" type="ORF">DFR70_12117</name>
</gene>
<sequence length="129" mass="13966">MTVPLPPGIDQIVALEPGVRAITMRNVPATLSVFDSHFPRFPVLPGVLVLDSMVATAALVVATPAQPWRLSSIGVVRFRHFIQPGDQVDIRAELLDGQTEFRVDASVADRVVATCRSLTLARLAVEALR</sequence>
<keyword evidence="5" id="KW-1185">Reference proteome</keyword>
<dbReference type="InterPro" id="IPR029069">
    <property type="entry name" value="HotDog_dom_sf"/>
</dbReference>
<keyword evidence="2" id="KW-0456">Lyase</keyword>
<reference evidence="4 5" key="1">
    <citation type="submission" date="2018-05" db="EMBL/GenBank/DDBJ databases">
        <title>Genomic Encyclopedia of Type Strains, Phase IV (KMG-IV): sequencing the most valuable type-strain genomes for metagenomic binning, comparative biology and taxonomic classification.</title>
        <authorList>
            <person name="Goeker M."/>
        </authorList>
    </citation>
    <scope>NUCLEOTIDE SEQUENCE [LARGE SCALE GENOMIC DNA]</scope>
    <source>
        <strain evidence="4 5">DSM 44704</strain>
    </source>
</reference>
<dbReference type="EMBL" id="QJKF01000021">
    <property type="protein sequence ID" value="PXX55548.1"/>
    <property type="molecule type" value="Genomic_DNA"/>
</dbReference>
<proteinExistence type="inferred from homology"/>
<feature type="domain" description="ApeI dehydratase-like" evidence="3">
    <location>
        <begin position="25"/>
        <end position="105"/>
    </location>
</feature>
<name>A0A318JMI9_9NOCA</name>
<organism evidence="4 5">
    <name type="scientific">Nocardia tenerifensis</name>
    <dbReference type="NCBI Taxonomy" id="228006"/>
    <lineage>
        <taxon>Bacteria</taxon>
        <taxon>Bacillati</taxon>
        <taxon>Actinomycetota</taxon>
        <taxon>Actinomycetes</taxon>
        <taxon>Mycobacteriales</taxon>
        <taxon>Nocardiaceae</taxon>
        <taxon>Nocardia</taxon>
    </lineage>
</organism>
<dbReference type="InterPro" id="IPR013114">
    <property type="entry name" value="FabA_FabZ"/>
</dbReference>